<dbReference type="AlphaFoldDB" id="A0AAD7HNW0"/>
<dbReference type="Proteomes" id="UP001215598">
    <property type="component" value="Unassembled WGS sequence"/>
</dbReference>
<comment type="caution">
    <text evidence="2">The sequence shown here is derived from an EMBL/GenBank/DDBJ whole genome shotgun (WGS) entry which is preliminary data.</text>
</comment>
<evidence type="ECO:0000256" key="1">
    <source>
        <dbReference type="SAM" id="MobiDB-lite"/>
    </source>
</evidence>
<gene>
    <name evidence="2" type="ORF">B0H16DRAFT_1597332</name>
</gene>
<evidence type="ECO:0000313" key="2">
    <source>
        <dbReference type="EMBL" id="KAJ7724144.1"/>
    </source>
</evidence>
<reference evidence="2" key="1">
    <citation type="submission" date="2023-03" db="EMBL/GenBank/DDBJ databases">
        <title>Massive genome expansion in bonnet fungi (Mycena s.s.) driven by repeated elements and novel gene families across ecological guilds.</title>
        <authorList>
            <consortium name="Lawrence Berkeley National Laboratory"/>
            <person name="Harder C.B."/>
            <person name="Miyauchi S."/>
            <person name="Viragh M."/>
            <person name="Kuo A."/>
            <person name="Thoen E."/>
            <person name="Andreopoulos B."/>
            <person name="Lu D."/>
            <person name="Skrede I."/>
            <person name="Drula E."/>
            <person name="Henrissat B."/>
            <person name="Morin E."/>
            <person name="Kohler A."/>
            <person name="Barry K."/>
            <person name="LaButti K."/>
            <person name="Morin E."/>
            <person name="Salamov A."/>
            <person name="Lipzen A."/>
            <person name="Mereny Z."/>
            <person name="Hegedus B."/>
            <person name="Baldrian P."/>
            <person name="Stursova M."/>
            <person name="Weitz H."/>
            <person name="Taylor A."/>
            <person name="Grigoriev I.V."/>
            <person name="Nagy L.G."/>
            <person name="Martin F."/>
            <person name="Kauserud H."/>
        </authorList>
    </citation>
    <scope>NUCLEOTIDE SEQUENCE</scope>
    <source>
        <strain evidence="2">CBHHK182m</strain>
    </source>
</reference>
<dbReference type="EMBL" id="JARKIB010000205">
    <property type="protein sequence ID" value="KAJ7724144.1"/>
    <property type="molecule type" value="Genomic_DNA"/>
</dbReference>
<feature type="non-terminal residue" evidence="2">
    <location>
        <position position="217"/>
    </location>
</feature>
<protein>
    <submittedName>
        <fullName evidence="2">Uncharacterized protein</fullName>
    </submittedName>
</protein>
<evidence type="ECO:0000313" key="3">
    <source>
        <dbReference type="Proteomes" id="UP001215598"/>
    </source>
</evidence>
<accession>A0AAD7HNW0</accession>
<name>A0AAD7HNW0_9AGAR</name>
<proteinExistence type="predicted"/>
<keyword evidence="3" id="KW-1185">Reference proteome</keyword>
<sequence>MPPPRVRRALDCSRHCSGCRLRTLTPALGHDPCAYGRCYRAFVVCQVSAPTHTCGREPYTAAQHTRAELTAPVPMPLARVHSRPHPRSARTPSGARTEFACPAQTRRIDAAPSPSPPSPSPTHIHTRAGRLFVNLPGLREFGVLKLEALGTAREGQAIERIGMKLRKFRMKRGVNRGTYRCEFIRDQFECTLAFVRGRRSDFDVCMSYLLAIIKIWV</sequence>
<feature type="region of interest" description="Disordered" evidence="1">
    <location>
        <begin position="76"/>
        <end position="101"/>
    </location>
</feature>
<organism evidence="2 3">
    <name type="scientific">Mycena metata</name>
    <dbReference type="NCBI Taxonomy" id="1033252"/>
    <lineage>
        <taxon>Eukaryota</taxon>
        <taxon>Fungi</taxon>
        <taxon>Dikarya</taxon>
        <taxon>Basidiomycota</taxon>
        <taxon>Agaricomycotina</taxon>
        <taxon>Agaricomycetes</taxon>
        <taxon>Agaricomycetidae</taxon>
        <taxon>Agaricales</taxon>
        <taxon>Marasmiineae</taxon>
        <taxon>Mycenaceae</taxon>
        <taxon>Mycena</taxon>
    </lineage>
</organism>